<dbReference type="SUPFAM" id="SSF53756">
    <property type="entry name" value="UDP-Glycosyltransferase/glycogen phosphorylase"/>
    <property type="match status" value="1"/>
</dbReference>
<dbReference type="InterPro" id="IPR050194">
    <property type="entry name" value="Glycosyltransferase_grp1"/>
</dbReference>
<organism evidence="3 4">
    <name type="scientific">Algivirga pacifica</name>
    <dbReference type="NCBI Taxonomy" id="1162670"/>
    <lineage>
        <taxon>Bacteria</taxon>
        <taxon>Pseudomonadati</taxon>
        <taxon>Bacteroidota</taxon>
        <taxon>Cytophagia</taxon>
        <taxon>Cytophagales</taxon>
        <taxon>Flammeovirgaceae</taxon>
        <taxon>Algivirga</taxon>
    </lineage>
</organism>
<dbReference type="PANTHER" id="PTHR45947:SF3">
    <property type="entry name" value="SULFOQUINOVOSYL TRANSFERASE SQD2"/>
    <property type="match status" value="1"/>
</dbReference>
<dbReference type="Proteomes" id="UP001500298">
    <property type="component" value="Unassembled WGS sequence"/>
</dbReference>
<dbReference type="Pfam" id="PF00534">
    <property type="entry name" value="Glycos_transf_1"/>
    <property type="match status" value="1"/>
</dbReference>
<gene>
    <name evidence="3" type="ORF">GCM10023331_25420</name>
</gene>
<evidence type="ECO:0000259" key="2">
    <source>
        <dbReference type="Pfam" id="PF13439"/>
    </source>
</evidence>
<evidence type="ECO:0000313" key="3">
    <source>
        <dbReference type="EMBL" id="GAA4839090.1"/>
    </source>
</evidence>
<dbReference type="Gene3D" id="3.40.50.2000">
    <property type="entry name" value="Glycogen Phosphorylase B"/>
    <property type="match status" value="2"/>
</dbReference>
<feature type="domain" description="Glycosyltransferase subfamily 4-like N-terminal" evidence="2">
    <location>
        <begin position="14"/>
        <end position="163"/>
    </location>
</feature>
<name>A0ABP9DDG1_9BACT</name>
<reference evidence="4" key="1">
    <citation type="journal article" date="2019" name="Int. J. Syst. Evol. Microbiol.">
        <title>The Global Catalogue of Microorganisms (GCM) 10K type strain sequencing project: providing services to taxonomists for standard genome sequencing and annotation.</title>
        <authorList>
            <consortium name="The Broad Institute Genomics Platform"/>
            <consortium name="The Broad Institute Genome Sequencing Center for Infectious Disease"/>
            <person name="Wu L."/>
            <person name="Ma J."/>
        </authorList>
    </citation>
    <scope>NUCLEOTIDE SEQUENCE [LARGE SCALE GENOMIC DNA]</scope>
    <source>
        <strain evidence="4">JCM 18326</strain>
    </source>
</reference>
<dbReference type="InterPro" id="IPR001296">
    <property type="entry name" value="Glyco_trans_1"/>
</dbReference>
<evidence type="ECO:0000313" key="4">
    <source>
        <dbReference type="Proteomes" id="UP001500298"/>
    </source>
</evidence>
<dbReference type="RefSeq" id="WP_345372360.1">
    <property type="nucleotide sequence ID" value="NZ_BAABJX010000036.1"/>
</dbReference>
<dbReference type="InterPro" id="IPR028098">
    <property type="entry name" value="Glyco_trans_4-like_N"/>
</dbReference>
<dbReference type="EMBL" id="BAABJX010000036">
    <property type="protein sequence ID" value="GAA4839090.1"/>
    <property type="molecule type" value="Genomic_DNA"/>
</dbReference>
<sequence>MRIAFLSVFYPFRGGIAQSNAQLYRAFEEEGHEVKAWNFTTQYPSILFPGTSQYVTEEDTTGAIVSERVLSTVNPLTFAGTIRKIAAYEPDMVILRYWMPFFAPSLGYVAGKLRKKGIKVITVIDNLIPHEQRPGDKQLTDYFLNRCDGFVVMSDVVEKDLKSVKPDAAYLHHPHPIYDHFGEKQEKALARKTLGLKSEDKVLLYFGLIRKYKGLDLLIEAFDQLDDSYQLLIVGEPYEDFEPYQQLIDNNANKERIHTVTRYVADEEVPLYFSAADVSVLPYRTATQSGVVAISYHFDLPVIVTNVGGLKGTVAPYGSGIVVEESTPHAITTAVQDYFKGENPKEMSLAVQNFKEKYSWKGMVRAILKRF</sequence>
<comment type="caution">
    <text evidence="3">The sequence shown here is derived from an EMBL/GenBank/DDBJ whole genome shotgun (WGS) entry which is preliminary data.</text>
</comment>
<accession>A0ABP9DDG1</accession>
<dbReference type="PANTHER" id="PTHR45947">
    <property type="entry name" value="SULFOQUINOVOSYL TRANSFERASE SQD2"/>
    <property type="match status" value="1"/>
</dbReference>
<proteinExistence type="predicted"/>
<protein>
    <submittedName>
        <fullName evidence="3">Glycosyltransferase family 4 protein</fullName>
    </submittedName>
</protein>
<evidence type="ECO:0000259" key="1">
    <source>
        <dbReference type="Pfam" id="PF00534"/>
    </source>
</evidence>
<keyword evidence="4" id="KW-1185">Reference proteome</keyword>
<feature type="domain" description="Glycosyl transferase family 1" evidence="1">
    <location>
        <begin position="190"/>
        <end position="343"/>
    </location>
</feature>
<dbReference type="Pfam" id="PF13439">
    <property type="entry name" value="Glyco_transf_4"/>
    <property type="match status" value="1"/>
</dbReference>